<protein>
    <submittedName>
        <fullName evidence="1">Uncharacterized protein</fullName>
    </submittedName>
</protein>
<dbReference type="RefSeq" id="WP_381517376.1">
    <property type="nucleotide sequence ID" value="NZ_JBHULN010000001.1"/>
</dbReference>
<accession>A0ABW5LY86</accession>
<dbReference type="Proteomes" id="UP001597469">
    <property type="component" value="Unassembled WGS sequence"/>
</dbReference>
<reference evidence="2" key="1">
    <citation type="journal article" date="2019" name="Int. J. Syst. Evol. Microbiol.">
        <title>The Global Catalogue of Microorganisms (GCM) 10K type strain sequencing project: providing services to taxonomists for standard genome sequencing and annotation.</title>
        <authorList>
            <consortium name="The Broad Institute Genomics Platform"/>
            <consortium name="The Broad Institute Genome Sequencing Center for Infectious Disease"/>
            <person name="Wu L."/>
            <person name="Ma J."/>
        </authorList>
    </citation>
    <scope>NUCLEOTIDE SEQUENCE [LARGE SCALE GENOMIC DNA]</scope>
    <source>
        <strain evidence="2">KCTC 42805</strain>
    </source>
</reference>
<keyword evidence="2" id="KW-1185">Reference proteome</keyword>
<organism evidence="1 2">
    <name type="scientific">Spirosoma soli</name>
    <dbReference type="NCBI Taxonomy" id="1770529"/>
    <lineage>
        <taxon>Bacteria</taxon>
        <taxon>Pseudomonadati</taxon>
        <taxon>Bacteroidota</taxon>
        <taxon>Cytophagia</taxon>
        <taxon>Cytophagales</taxon>
        <taxon>Cytophagaceae</taxon>
        <taxon>Spirosoma</taxon>
    </lineage>
</organism>
<evidence type="ECO:0000313" key="1">
    <source>
        <dbReference type="EMBL" id="MFD2569023.1"/>
    </source>
</evidence>
<name>A0ABW5LY86_9BACT</name>
<sequence length="59" mass="6697">MKTFTVITLLWAALGGALYLVQEPVARSRISLFDWRVIATPDLKGINKLHYQEPDIVNL</sequence>
<evidence type="ECO:0000313" key="2">
    <source>
        <dbReference type="Proteomes" id="UP001597469"/>
    </source>
</evidence>
<gene>
    <name evidence="1" type="ORF">ACFSUS_00155</name>
</gene>
<proteinExistence type="predicted"/>
<comment type="caution">
    <text evidence="1">The sequence shown here is derived from an EMBL/GenBank/DDBJ whole genome shotgun (WGS) entry which is preliminary data.</text>
</comment>
<dbReference type="EMBL" id="JBHULN010000001">
    <property type="protein sequence ID" value="MFD2569023.1"/>
    <property type="molecule type" value="Genomic_DNA"/>
</dbReference>